<evidence type="ECO:0000313" key="2">
    <source>
        <dbReference type="Proteomes" id="UP000278036"/>
    </source>
</evidence>
<gene>
    <name evidence="1" type="ORF">D6Z83_20510</name>
</gene>
<dbReference type="EMBL" id="RAQU01000164">
    <property type="protein sequence ID" value="RKK02306.1"/>
    <property type="molecule type" value="Genomic_DNA"/>
</dbReference>
<sequence>LRAVGAYASGGAEALARLGSPAARALMAQLPPPVAKPGR</sequence>
<dbReference type="Proteomes" id="UP000278036">
    <property type="component" value="Unassembled WGS sequence"/>
</dbReference>
<comment type="caution">
    <text evidence="1">The sequence shown here is derived from an EMBL/GenBank/DDBJ whole genome shotgun (WGS) entry which is preliminary data.</text>
</comment>
<dbReference type="InParanoid" id="A0A3A9JFA0"/>
<dbReference type="AlphaFoldDB" id="A0A3A9JFA0"/>
<reference evidence="1 2" key="1">
    <citation type="submission" date="2018-09" db="EMBL/GenBank/DDBJ databases">
        <title>Roseomonas sp. nov., isolated from feces of Tibetan antelopes in the Qinghai-Tibet plateau, China.</title>
        <authorList>
            <person name="Tian Z."/>
        </authorList>
    </citation>
    <scope>NUCLEOTIDE SEQUENCE [LARGE SCALE GENOMIC DNA]</scope>
    <source>
        <strain evidence="1 2">Z24</strain>
    </source>
</reference>
<evidence type="ECO:0000313" key="1">
    <source>
        <dbReference type="EMBL" id="RKK02306.1"/>
    </source>
</evidence>
<feature type="non-terminal residue" evidence="1">
    <location>
        <position position="1"/>
    </location>
</feature>
<accession>A0A3A9JFA0</accession>
<organism evidence="1 2">
    <name type="scientific">Teichococcus wenyumeiae</name>
    <dbReference type="NCBI Taxonomy" id="2478470"/>
    <lineage>
        <taxon>Bacteria</taxon>
        <taxon>Pseudomonadati</taxon>
        <taxon>Pseudomonadota</taxon>
        <taxon>Alphaproteobacteria</taxon>
        <taxon>Acetobacterales</taxon>
        <taxon>Roseomonadaceae</taxon>
        <taxon>Roseomonas</taxon>
    </lineage>
</organism>
<protein>
    <submittedName>
        <fullName evidence="1">VWA domain-containing protein</fullName>
    </submittedName>
</protein>
<name>A0A3A9JFA0_9PROT</name>
<proteinExistence type="predicted"/>